<gene>
    <name evidence="1" type="ORF">MU0053_003381</name>
</gene>
<dbReference type="Gene3D" id="1.10.357.10">
    <property type="entry name" value="Tetracycline Repressor, domain 2"/>
    <property type="match status" value="1"/>
</dbReference>
<sequence>MTAAGTEGRRSNRRGAATRESMLEAAVRCLASGDPGAVSASRIAKEIGATWGTVKYQFGDVDGFWAAVLHHTAELRGEFPVQTDRDSSLRARVSTIIETLYAGLTSSHSRAIENLRAALPSDPAELQRLYPRTAAELSAWGDSWLRSCQRAFADLDVDAHRVREVAAFIPGAMRGIVSERQLGSFFDLDEARRGLTNAIVCYLEHSAQDSERSSAASESTR</sequence>
<protein>
    <submittedName>
        <fullName evidence="1">TetR/AcrR family transcriptional regulator</fullName>
    </submittedName>
</protein>
<proteinExistence type="predicted"/>
<organism evidence="1 2">
    <name type="scientific">[Mycobacterium] burgundiense</name>
    <dbReference type="NCBI Taxonomy" id="3064286"/>
    <lineage>
        <taxon>Bacteria</taxon>
        <taxon>Bacillati</taxon>
        <taxon>Actinomycetota</taxon>
        <taxon>Actinomycetes</taxon>
        <taxon>Mycobacteriales</taxon>
        <taxon>Mycobacteriaceae</taxon>
        <taxon>Mycolicibacterium</taxon>
    </lineage>
</organism>
<reference evidence="1 2" key="1">
    <citation type="submission" date="2023-08" db="EMBL/GenBank/DDBJ databases">
        <authorList>
            <person name="Folkvardsen B D."/>
            <person name="Norman A."/>
        </authorList>
    </citation>
    <scope>NUCLEOTIDE SEQUENCE [LARGE SCALE GENOMIC DNA]</scope>
    <source>
        <strain evidence="1 2">Mu0053</strain>
    </source>
</reference>
<dbReference type="SUPFAM" id="SSF46689">
    <property type="entry name" value="Homeodomain-like"/>
    <property type="match status" value="1"/>
</dbReference>
<evidence type="ECO:0000313" key="2">
    <source>
        <dbReference type="Proteomes" id="UP001190465"/>
    </source>
</evidence>
<dbReference type="Proteomes" id="UP001190465">
    <property type="component" value="Chromosome"/>
</dbReference>
<dbReference type="EMBL" id="OY726397">
    <property type="protein sequence ID" value="CAJ1507053.1"/>
    <property type="molecule type" value="Genomic_DNA"/>
</dbReference>
<keyword evidence="2" id="KW-1185">Reference proteome</keyword>
<dbReference type="InterPro" id="IPR009057">
    <property type="entry name" value="Homeodomain-like_sf"/>
</dbReference>
<name>A0ABN9NIP3_9MYCO</name>
<dbReference type="RefSeq" id="WP_308478772.1">
    <property type="nucleotide sequence ID" value="NZ_OY726397.1"/>
</dbReference>
<evidence type="ECO:0000313" key="1">
    <source>
        <dbReference type="EMBL" id="CAJ1507053.1"/>
    </source>
</evidence>
<accession>A0ABN9NIP3</accession>